<dbReference type="EMBL" id="LR215973">
    <property type="protein sequence ID" value="VFA96838.1"/>
    <property type="molecule type" value="Genomic_DNA"/>
</dbReference>
<dbReference type="GO" id="GO:0016747">
    <property type="term" value="F:acyltransferase activity, transferring groups other than amino-acyl groups"/>
    <property type="evidence" value="ECO:0007669"/>
    <property type="project" value="InterPro"/>
</dbReference>
<evidence type="ECO:0000313" key="2">
    <source>
        <dbReference type="EMBL" id="VFA96838.1"/>
    </source>
</evidence>
<dbReference type="InterPro" id="IPR000182">
    <property type="entry name" value="GNAT_dom"/>
</dbReference>
<proteinExistence type="predicted"/>
<dbReference type="Gene3D" id="3.40.630.30">
    <property type="match status" value="1"/>
</dbReference>
<dbReference type="PROSITE" id="PS51186">
    <property type="entry name" value="GNAT"/>
    <property type="match status" value="1"/>
</dbReference>
<dbReference type="Proteomes" id="UP000290439">
    <property type="component" value="Chromosome"/>
</dbReference>
<accession>A0A4U8W5N9</accession>
<protein>
    <recommendedName>
        <fullName evidence="1">N-acetyltransferase domain-containing protein</fullName>
    </recommendedName>
</protein>
<dbReference type="InterPro" id="IPR016181">
    <property type="entry name" value="Acyl_CoA_acyltransferase"/>
</dbReference>
<evidence type="ECO:0000259" key="1">
    <source>
        <dbReference type="PROSITE" id="PS51186"/>
    </source>
</evidence>
<gene>
    <name evidence="2" type="ORF">NCTC10797_00593</name>
</gene>
<dbReference type="SUPFAM" id="SSF55729">
    <property type="entry name" value="Acyl-CoA N-acyltransferases (Nat)"/>
    <property type="match status" value="1"/>
</dbReference>
<organism evidence="2 3">
    <name type="scientific">Nocardia cyriacigeorgica</name>
    <dbReference type="NCBI Taxonomy" id="135487"/>
    <lineage>
        <taxon>Bacteria</taxon>
        <taxon>Bacillati</taxon>
        <taxon>Actinomycetota</taxon>
        <taxon>Actinomycetes</taxon>
        <taxon>Mycobacteriales</taxon>
        <taxon>Nocardiaceae</taxon>
        <taxon>Nocardia</taxon>
    </lineage>
</organism>
<feature type="domain" description="N-acetyltransferase" evidence="1">
    <location>
        <begin position="3"/>
        <end position="214"/>
    </location>
</feature>
<dbReference type="AlphaFoldDB" id="A0A4U8W5N9"/>
<dbReference type="Pfam" id="PF00583">
    <property type="entry name" value="Acetyltransf_1"/>
    <property type="match status" value="1"/>
</dbReference>
<name>A0A4U8W5N9_9NOCA</name>
<sequence length="214" mass="24084">MHMDARPYQETDRTELRELFGRAGAGSPTESLWGHLDSEAAVYLDPYMDLEPESLFVAEHAGRLIGYLAGCVDTAAFPAESERMEQAFRRYRSIFASRSALFFARATLDTLTAKLRRAPTAADFTDPRWPAHLHINIAPEGRGTGAADAMMQLWFTRLRSVDSPGCHLQTLVENTRAAKFFERMGFRAHGPQPLVPGVRFRGARVHQLTMVREF</sequence>
<reference evidence="2 3" key="1">
    <citation type="submission" date="2019-02" db="EMBL/GenBank/DDBJ databases">
        <authorList>
            <consortium name="Pathogen Informatics"/>
        </authorList>
    </citation>
    <scope>NUCLEOTIDE SEQUENCE [LARGE SCALE GENOMIC DNA]</scope>
    <source>
        <strain evidence="2 3">3012STDY6756504</strain>
    </source>
</reference>
<evidence type="ECO:0000313" key="3">
    <source>
        <dbReference type="Proteomes" id="UP000290439"/>
    </source>
</evidence>